<dbReference type="RefSeq" id="WP_326124112.1">
    <property type="nucleotide sequence ID" value="NZ_JARSFG010000019.1"/>
</dbReference>
<dbReference type="EMBL" id="JARSFG010000019">
    <property type="protein sequence ID" value="MEC1179629.1"/>
    <property type="molecule type" value="Genomic_DNA"/>
</dbReference>
<keyword evidence="3" id="KW-1185">Reference proteome</keyword>
<protein>
    <submittedName>
        <fullName evidence="2">Uncharacterized protein</fullName>
    </submittedName>
</protein>
<keyword evidence="1" id="KW-1133">Transmembrane helix</keyword>
<reference evidence="2 3" key="1">
    <citation type="submission" date="2023-03" db="EMBL/GenBank/DDBJ databases">
        <title>Bacillus Genome Sequencing.</title>
        <authorList>
            <person name="Dunlap C."/>
        </authorList>
    </citation>
    <scope>NUCLEOTIDE SEQUENCE [LARGE SCALE GENOMIC DNA]</scope>
    <source>
        <strain evidence="2 3">B-59205</strain>
    </source>
</reference>
<proteinExistence type="predicted"/>
<evidence type="ECO:0000313" key="3">
    <source>
        <dbReference type="Proteomes" id="UP001344888"/>
    </source>
</evidence>
<gene>
    <name evidence="2" type="ORF">P9B03_14105</name>
</gene>
<sequence>MLIQKRKNLLVSVVILAIFILMLLVYFNLKEPRELPITGDIVSSYNNPDELKQAAELIVEVAIEDTKSINFENVLFTLSKGKVKHNYKGETVDTINILETGGTGEININGRDEKVKMVFEENEVFNENEHAILYLERYEGPIVQDAYVILGVYQGKFKLEPQSKKVIPPNHAGKLEEVLELKDLEL</sequence>
<name>A0AAW9NL81_9BACL</name>
<evidence type="ECO:0000256" key="1">
    <source>
        <dbReference type="SAM" id="Phobius"/>
    </source>
</evidence>
<organism evidence="2 3">
    <name type="scientific">Metasolibacillus meyeri</name>
    <dbReference type="NCBI Taxonomy" id="1071052"/>
    <lineage>
        <taxon>Bacteria</taxon>
        <taxon>Bacillati</taxon>
        <taxon>Bacillota</taxon>
        <taxon>Bacilli</taxon>
        <taxon>Bacillales</taxon>
        <taxon>Caryophanaceae</taxon>
        <taxon>Metasolibacillus</taxon>
    </lineage>
</organism>
<keyword evidence="1" id="KW-0472">Membrane</keyword>
<dbReference type="Proteomes" id="UP001344888">
    <property type="component" value="Unassembled WGS sequence"/>
</dbReference>
<comment type="caution">
    <text evidence="2">The sequence shown here is derived from an EMBL/GenBank/DDBJ whole genome shotgun (WGS) entry which is preliminary data.</text>
</comment>
<dbReference type="AlphaFoldDB" id="A0AAW9NL81"/>
<keyword evidence="1" id="KW-0812">Transmembrane</keyword>
<evidence type="ECO:0000313" key="2">
    <source>
        <dbReference type="EMBL" id="MEC1179629.1"/>
    </source>
</evidence>
<accession>A0AAW9NL81</accession>
<feature type="transmembrane region" description="Helical" evidence="1">
    <location>
        <begin position="9"/>
        <end position="29"/>
    </location>
</feature>